<dbReference type="EMBL" id="BAAAME010000005">
    <property type="protein sequence ID" value="GAA1749315.1"/>
    <property type="molecule type" value="Genomic_DNA"/>
</dbReference>
<name>A0ABP4WBB5_9ACTN</name>
<dbReference type="InterPro" id="IPR006091">
    <property type="entry name" value="Acyl-CoA_Oxase/DH_mid-dom"/>
</dbReference>
<gene>
    <name evidence="2" type="ORF">GCM10009710_31670</name>
</gene>
<dbReference type="Pfam" id="PF02770">
    <property type="entry name" value="Acyl-CoA_dh_M"/>
    <property type="match status" value="1"/>
</dbReference>
<evidence type="ECO:0000259" key="1">
    <source>
        <dbReference type="Pfam" id="PF02770"/>
    </source>
</evidence>
<evidence type="ECO:0000313" key="2">
    <source>
        <dbReference type="EMBL" id="GAA1749315.1"/>
    </source>
</evidence>
<dbReference type="Gene3D" id="2.40.110.10">
    <property type="entry name" value="Butyryl-CoA Dehydrogenase, subunit A, domain 2"/>
    <property type="match status" value="1"/>
</dbReference>
<dbReference type="InterPro" id="IPR009100">
    <property type="entry name" value="AcylCoA_DH/oxidase_NM_dom_sf"/>
</dbReference>
<sequence>MPAPPARTVLTHEDLLPHTAEPWPQPGAGRTADRWTALRDLATRDLPLVKLVEPHHDAAAILQDLGLPGPAADEIWAVWAAEPPFAVLTATQHDDGWTLSGTKAFCSGASLVTHALVTAETDDGSRLFAVDVGAEGIHPDGGARPWTGAGMRRAGTATLTFERVAARPVGAAGAYVDRPGFWLGAIGIAVCWIGGACGVAATLEAAADRLDPHGRAHLGATRSALDTAWLAIRGAADLVDDEDLDGVRAERLAQSLRAHAADVAATVVEHVDRALGPGPLAFDAAHAEHVHDLQVFVRQHHAERDLARLGSLEVIRDA</sequence>
<dbReference type="InterPro" id="IPR046373">
    <property type="entry name" value="Acyl-CoA_Oxase/DH_mid-dom_sf"/>
</dbReference>
<proteinExistence type="predicted"/>
<comment type="caution">
    <text evidence="2">The sequence shown here is derived from an EMBL/GenBank/DDBJ whole genome shotgun (WGS) entry which is preliminary data.</text>
</comment>
<evidence type="ECO:0000313" key="3">
    <source>
        <dbReference type="Proteomes" id="UP001501057"/>
    </source>
</evidence>
<reference evidence="3" key="1">
    <citation type="journal article" date="2019" name="Int. J. Syst. Evol. Microbiol.">
        <title>The Global Catalogue of Microorganisms (GCM) 10K type strain sequencing project: providing services to taxonomists for standard genome sequencing and annotation.</title>
        <authorList>
            <consortium name="The Broad Institute Genomics Platform"/>
            <consortium name="The Broad Institute Genome Sequencing Center for Infectious Disease"/>
            <person name="Wu L."/>
            <person name="Ma J."/>
        </authorList>
    </citation>
    <scope>NUCLEOTIDE SEQUENCE [LARGE SCALE GENOMIC DNA]</scope>
    <source>
        <strain evidence="3">JCM 13518</strain>
    </source>
</reference>
<accession>A0ABP4WBB5</accession>
<protein>
    <submittedName>
        <fullName evidence="2">Acyl-CoA dehydrogenase</fullName>
    </submittedName>
</protein>
<organism evidence="2 3">
    <name type="scientific">Aeromicrobium alkaliterrae</name>
    <dbReference type="NCBI Taxonomy" id="302168"/>
    <lineage>
        <taxon>Bacteria</taxon>
        <taxon>Bacillati</taxon>
        <taxon>Actinomycetota</taxon>
        <taxon>Actinomycetes</taxon>
        <taxon>Propionibacteriales</taxon>
        <taxon>Nocardioidaceae</taxon>
        <taxon>Aeromicrobium</taxon>
    </lineage>
</organism>
<dbReference type="Proteomes" id="UP001501057">
    <property type="component" value="Unassembled WGS sequence"/>
</dbReference>
<feature type="domain" description="Acyl-CoA oxidase/dehydrogenase middle" evidence="1">
    <location>
        <begin position="89"/>
        <end position="164"/>
    </location>
</feature>
<keyword evidence="3" id="KW-1185">Reference proteome</keyword>
<dbReference type="SUPFAM" id="SSF56645">
    <property type="entry name" value="Acyl-CoA dehydrogenase NM domain-like"/>
    <property type="match status" value="1"/>
</dbReference>
<dbReference type="RefSeq" id="WP_344203343.1">
    <property type="nucleotide sequence ID" value="NZ_BAAAME010000005.1"/>
</dbReference>